<dbReference type="RefSeq" id="WP_270042144.1">
    <property type="nucleotide sequence ID" value="NZ_JAPDOD010000021.1"/>
</dbReference>
<comment type="caution">
    <text evidence="2">The sequence shown here is derived from an EMBL/GenBank/DDBJ whole genome shotgun (WGS) entry which is preliminary data.</text>
</comment>
<evidence type="ECO:0000313" key="2">
    <source>
        <dbReference type="EMBL" id="MDA0162903.1"/>
    </source>
</evidence>
<evidence type="ECO:0000256" key="1">
    <source>
        <dbReference type="SAM" id="SignalP"/>
    </source>
</evidence>
<feature type="chain" id="PRO_5040952463" description="ADP ribosyltransferase domain-containing protein" evidence="1">
    <location>
        <begin position="21"/>
        <end position="532"/>
    </location>
</feature>
<evidence type="ECO:0000313" key="3">
    <source>
        <dbReference type="Proteomes" id="UP001149140"/>
    </source>
</evidence>
<dbReference type="EMBL" id="JAPDOD010000021">
    <property type="protein sequence ID" value="MDA0162903.1"/>
    <property type="molecule type" value="Genomic_DNA"/>
</dbReference>
<dbReference type="AlphaFoldDB" id="A0A9X3MX12"/>
<sequence>MLRSVLTVGVFLILAAPAGAQERVCHGQLAPPPPATQAEQEVARLQDFARQRAQFGFRYDIPYVRELVARGVWEYDVGYIPVTPRENRYLKLRDELELGAKAERYLREHRDVDGGVNVRDAWPRDPYLEVRFTKDVTRNVAAIKRLARDPQHVRGARARYSLRELERLNDRVYGERKALAKAGFHLVSSSVAFAGYVELDVVTRRTDARTYFRKRYGAGAFKLTVYIGDEYSLSCAAASSYEIAPDGLALTVRWNSGGGAKPIRIEVTEFADHVEVGAVERIYNGPRNDDATILSLAGALTAPLGDRPVIDAANGLRLRQRGAGPGDPACPAKPAPSRLERAIEARRMRGLPTDPAYVQRQLDRGRLTSQAEERWAKRLSDLVDDERLDAYLRKHADDFAGSQPLAVYPDPPRVVFRFTRDLDAHLAALRKLTKHPEAVSVEQATYPIAQLRTVDDAIEAELEAGRGFLDAFGDAGFYVSSHYADDAADVVVVRVVTPRGDAAEYFAARFGAAVRVEVIGDRYECTVADAYR</sequence>
<proteinExistence type="predicted"/>
<reference evidence="2" key="1">
    <citation type="submission" date="2022-10" db="EMBL/GenBank/DDBJ databases">
        <title>The WGS of Solirubrobacter ginsenosidimutans DSM 21036.</title>
        <authorList>
            <person name="Jiang Z."/>
        </authorList>
    </citation>
    <scope>NUCLEOTIDE SEQUENCE</scope>
    <source>
        <strain evidence="2">DSM 21036</strain>
    </source>
</reference>
<organism evidence="2 3">
    <name type="scientific">Solirubrobacter ginsenosidimutans</name>
    <dbReference type="NCBI Taxonomy" id="490573"/>
    <lineage>
        <taxon>Bacteria</taxon>
        <taxon>Bacillati</taxon>
        <taxon>Actinomycetota</taxon>
        <taxon>Thermoleophilia</taxon>
        <taxon>Solirubrobacterales</taxon>
        <taxon>Solirubrobacteraceae</taxon>
        <taxon>Solirubrobacter</taxon>
    </lineage>
</organism>
<dbReference type="Proteomes" id="UP001149140">
    <property type="component" value="Unassembled WGS sequence"/>
</dbReference>
<evidence type="ECO:0008006" key="4">
    <source>
        <dbReference type="Google" id="ProtNLM"/>
    </source>
</evidence>
<keyword evidence="1" id="KW-0732">Signal</keyword>
<accession>A0A9X3MX12</accession>
<feature type="signal peptide" evidence="1">
    <location>
        <begin position="1"/>
        <end position="20"/>
    </location>
</feature>
<protein>
    <recommendedName>
        <fullName evidence="4">ADP ribosyltransferase domain-containing protein</fullName>
    </recommendedName>
</protein>
<gene>
    <name evidence="2" type="ORF">OM076_21705</name>
</gene>
<name>A0A9X3MX12_9ACTN</name>
<keyword evidence="3" id="KW-1185">Reference proteome</keyword>